<proteinExistence type="predicted"/>
<sequence>MNQPPNRFRRRTLLKGMGASALLPLLSANLIGCSDSSDSPPPPEPSIPEPPIESVPATFEHGVASGDPLEDRVILWTRVSPEREGNVVVAWEIASDEAFSDIVASGDGSTTADVDYTVKVDVTGLNAGSDYYYRFTTGDNTSPVGRTRTAPTGSLATASFAVVSCSNYPAGFFHVYREIADRDVDAVLHLGDYIYEYGANGYASEDAEALGRVSVPADELISLDDYRVRYAQYHGDRDLQDCHARHPFIIVWDDHEVANDTYRNGAQNHQPDTEGEFSERRAAAIQAWFEWLPVRPPSDVSDVIYRQLSYGDLVDLFMLDTRQVGRDQQLDYADFISGEMIDVAAIRAATGDSTRTLLGAEQLDWLKGALTNSEARWQVLGQQVLMARQTLPEPVMRSIAAATATGNPDLDSLTPAVIAALQAKSTPEDQRTPEQQALLDSAIPFNLDAWDGYGFERDDLLEHARQLQSRLVVLAGDTHNGWASQLTTADGSLAGVEFACASVSSPGFEGLLGGADNAALFSGAAVTLIDDLRYANFSQRGYVVARFEAESVTAEWVYVDTIKSAEYTVDVDAGQSFTVDNGTLLLG</sequence>
<organism evidence="5 6">
    <name type="scientific">Parahaliea maris</name>
    <dbReference type="NCBI Taxonomy" id="2716870"/>
    <lineage>
        <taxon>Bacteria</taxon>
        <taxon>Pseudomonadati</taxon>
        <taxon>Pseudomonadota</taxon>
        <taxon>Gammaproteobacteria</taxon>
        <taxon>Cellvibrionales</taxon>
        <taxon>Halieaceae</taxon>
        <taxon>Parahaliea</taxon>
    </lineage>
</organism>
<dbReference type="EMBL" id="VRZA01000002">
    <property type="protein sequence ID" value="TXS95224.1"/>
    <property type="molecule type" value="Genomic_DNA"/>
</dbReference>
<feature type="region of interest" description="Disordered" evidence="1">
    <location>
        <begin position="33"/>
        <end position="64"/>
    </location>
</feature>
<dbReference type="Proteomes" id="UP000321039">
    <property type="component" value="Unassembled WGS sequence"/>
</dbReference>
<dbReference type="PANTHER" id="PTHR43606">
    <property type="entry name" value="PHOSPHATASE, PUTATIVE (AFU_ORTHOLOGUE AFUA_6G08710)-RELATED"/>
    <property type="match status" value="1"/>
</dbReference>
<dbReference type="InterPro" id="IPR052900">
    <property type="entry name" value="Phospholipid_Metab_Enz"/>
</dbReference>
<dbReference type="Pfam" id="PF16655">
    <property type="entry name" value="PhoD_N"/>
    <property type="match status" value="1"/>
</dbReference>
<accession>A0A5C9A5C9</accession>
<dbReference type="InterPro" id="IPR032093">
    <property type="entry name" value="PhoD_N"/>
</dbReference>
<dbReference type="InterPro" id="IPR029052">
    <property type="entry name" value="Metallo-depent_PP-like"/>
</dbReference>
<keyword evidence="6" id="KW-1185">Reference proteome</keyword>
<evidence type="ECO:0000313" key="5">
    <source>
        <dbReference type="EMBL" id="TXS95224.1"/>
    </source>
</evidence>
<dbReference type="RefSeq" id="WP_148067135.1">
    <property type="nucleotide sequence ID" value="NZ_VRZA01000002.1"/>
</dbReference>
<protein>
    <submittedName>
        <fullName evidence="5">Alkaline phosphatase</fullName>
    </submittedName>
</protein>
<comment type="caution">
    <text evidence="5">The sequence shown here is derived from an EMBL/GenBank/DDBJ whole genome shotgun (WGS) entry which is preliminary data.</text>
</comment>
<keyword evidence="2" id="KW-0732">Signal</keyword>
<dbReference type="InterPro" id="IPR038607">
    <property type="entry name" value="PhoD-like_sf"/>
</dbReference>
<feature type="compositionally biased region" description="Pro residues" evidence="1">
    <location>
        <begin position="39"/>
        <end position="53"/>
    </location>
</feature>
<dbReference type="Gene3D" id="2.60.40.380">
    <property type="entry name" value="Purple acid phosphatase-like, N-terminal"/>
    <property type="match status" value="1"/>
</dbReference>
<evidence type="ECO:0000259" key="4">
    <source>
        <dbReference type="Pfam" id="PF16655"/>
    </source>
</evidence>
<dbReference type="Gene3D" id="3.60.21.70">
    <property type="entry name" value="PhoD-like phosphatase"/>
    <property type="match status" value="1"/>
</dbReference>
<dbReference type="PANTHER" id="PTHR43606:SF2">
    <property type="entry name" value="ALKALINE PHOSPHATASE FAMILY PROTEIN (AFU_ORTHOLOGUE AFUA_5G03860)"/>
    <property type="match status" value="1"/>
</dbReference>
<dbReference type="Pfam" id="PF09423">
    <property type="entry name" value="PhoD"/>
    <property type="match status" value="1"/>
</dbReference>
<dbReference type="InterPro" id="IPR018946">
    <property type="entry name" value="PhoD-like_MPP"/>
</dbReference>
<reference evidence="5 6" key="1">
    <citation type="submission" date="2019-08" db="EMBL/GenBank/DDBJ databases">
        <title>Parahaliea maris sp. nov., isolated from the surface seawater.</title>
        <authorList>
            <person name="Liu Y."/>
        </authorList>
    </citation>
    <scope>NUCLEOTIDE SEQUENCE [LARGE SCALE GENOMIC DNA]</scope>
    <source>
        <strain evidence="5 6">HSLHS9</strain>
    </source>
</reference>
<feature type="signal peptide" evidence="2">
    <location>
        <begin position="1"/>
        <end position="27"/>
    </location>
</feature>
<gene>
    <name evidence="5" type="ORF">FV139_04815</name>
</gene>
<dbReference type="SUPFAM" id="SSF56300">
    <property type="entry name" value="Metallo-dependent phosphatases"/>
    <property type="match status" value="1"/>
</dbReference>
<dbReference type="AlphaFoldDB" id="A0A5C9A5C9"/>
<dbReference type="CDD" id="cd07389">
    <property type="entry name" value="MPP_PhoD"/>
    <property type="match status" value="1"/>
</dbReference>
<evidence type="ECO:0000313" key="6">
    <source>
        <dbReference type="Proteomes" id="UP000321039"/>
    </source>
</evidence>
<evidence type="ECO:0000256" key="1">
    <source>
        <dbReference type="SAM" id="MobiDB-lite"/>
    </source>
</evidence>
<feature type="domain" description="PhoD-like phosphatase metallophosphatase" evidence="3">
    <location>
        <begin position="160"/>
        <end position="556"/>
    </location>
</feature>
<feature type="chain" id="PRO_5022970270" evidence="2">
    <location>
        <begin position="28"/>
        <end position="587"/>
    </location>
</feature>
<name>A0A5C9A5C9_9GAMM</name>
<evidence type="ECO:0000256" key="2">
    <source>
        <dbReference type="SAM" id="SignalP"/>
    </source>
</evidence>
<feature type="domain" description="Phospholipase D N-terminal" evidence="4">
    <location>
        <begin position="61"/>
        <end position="149"/>
    </location>
</feature>
<evidence type="ECO:0000259" key="3">
    <source>
        <dbReference type="Pfam" id="PF09423"/>
    </source>
</evidence>